<feature type="compositionally biased region" description="Polar residues" evidence="1">
    <location>
        <begin position="1151"/>
        <end position="1163"/>
    </location>
</feature>
<proteinExistence type="predicted"/>
<dbReference type="PANTHER" id="PTHR11206">
    <property type="entry name" value="MULTIDRUG RESISTANCE PROTEIN"/>
    <property type="match status" value="1"/>
</dbReference>
<feature type="transmembrane region" description="Helical" evidence="2">
    <location>
        <begin position="544"/>
        <end position="562"/>
    </location>
</feature>
<feature type="compositionally biased region" description="Basic residues" evidence="1">
    <location>
        <begin position="2512"/>
        <end position="2524"/>
    </location>
</feature>
<feature type="transmembrane region" description="Helical" evidence="2">
    <location>
        <begin position="470"/>
        <end position="491"/>
    </location>
</feature>
<feature type="compositionally biased region" description="Polar residues" evidence="1">
    <location>
        <begin position="1239"/>
        <end position="1250"/>
    </location>
</feature>
<feature type="compositionally biased region" description="Basic and acidic residues" evidence="1">
    <location>
        <begin position="2304"/>
        <end position="2314"/>
    </location>
</feature>
<feature type="compositionally biased region" description="Polar residues" evidence="1">
    <location>
        <begin position="771"/>
        <end position="790"/>
    </location>
</feature>
<keyword evidence="2" id="KW-0812">Transmembrane</keyword>
<sequence>MGWSEERRRKEELFFVQQHEATSISRGQCWFMLDAQWMDRWWKYATNDGPPPGPISNEGIVQEGWELRLHGDAPGDADLPRENLQLSVDYHCVTPLVWCVLVELHGSSRMPPMARYTKDIYSTPLPAVAREKILKTPLMQADVLVKTMAAHAASPQHSPKQSTTPALGNQVSFIQAIATILGAIPVASWSQVHFCILLVQDVLFHGLWGQASWQSAAVAAIWITFPSCLIIHAITAVGPLCLRAEAVGAPLVVSVWLQAAFVFATIATIPVALWYYYIHETLGWVIQDAALLSSAQDFSSILALGVWPQFIMTAIASVAAAQGITASIGVSYLASWIVNALLNYELPTRGYGIQSVAIATVASLFLQVVFFTLYAVCSERFLDGNWSGWRIESLRRLPAFAIAAFKSTTGSLDALVLPLLLFVSTALGTNGLAVESLVLLAIFSVRSFINAIISGSSLELNGKFSPQRALAAASFLVVFVGIAIFVIEWWGASSLQIASSKTLPTPPLLSLPRLLEVSLIMDAVVAALFVWLMDRCDQGFFNSVGKLGATVFVFLPLAYIMSVTWQWCVPGVCWAFLASNVWAVIALCWAAVRGSTAVASLAGEETQSLLGRPGNRERAASGGHAGFGSIQKLESSHGELLEKLSNLNGQEALKEDQLAEDLGEWIVEATFKIQAREVGFVQMCEATCCCIKRDDNESDGAYPDDTLPPYDSHGPQFPATKLPQSRSLHSQGGEYSSGSSRQTFLLEDQDNVGYGLLTVVPSTRRNDRQGDQSNKTFTKSSHINQATNEMDNIDGASGNGCGASLLRDDVDSQKRASGEHLDDGLAKPTQSHQWNSSNRTPRLSSSSSSRHVTMSPRELIPKTSVENHSEVIPSQESSRLLSKKHGLCCVCCCSCCCDDGEVQDSRRSPFNQHDGGLNDLYSVDKPVLRQQEKNVSTAWTTDVHSISNRDSDREKTPQQCETYQNSPRFTGQSVIHANDSDLIHEVDRYPVGAEQSSLERQNCGSNCSLSSLCCWKNSTGETTSTRHGLKSGGSQVDLVAMASRRLSIQRQSSISVMLNQTHNEFANESFEASSMDMLLQKDVIPQRTLRRAASLAQSMRRLSTQSANGVDVSAKYRYSWCDTITSCFCCCQAEDAKSNEEFFGDSGDLSMASNTPWNTSIPSSGIRRGSNASHVENLQVDAFSASSQRFSPPGSNAESSFSFHSRNQSSSQLLSGQFVHHEDEDEDSDESLERIKSGLSKSTLKNATSHDVSHQIGDDDGVQPNSSASDGHFSFDLAASMEMREKEDRGSGLSEANTFTSSFASRTSSLNSSNATEKSLPSANYGSIPTRTSLSNTQMSLALHSPEATSAHLSAHEMSTPRAVSADRKAFASSPRLSLSSGGSSRQLGTQDSVVSNTTSSTDQGFKALHGQSTLRSNNSTTNVQVTSAEFTKAKSWFDAKEDGNAILSMQSPKETTGLLNKSVSNLEASNIQLPSQENELTMAAIHEIMDLDIPATSVGLCITPQNSLNGWREARVIFCMSPCFCFRFFILQLLADLELVFLGHMGVPQLAGAVLVRYWIAIPCWFFNYCMQAVYVLGIFARRRKENCTAGLWLQTGLAFAFIATVFVIYYYFHTSDFVRWTEFDPLTINFGRQYAPIMLVGLFPLLVHSAMTNYMKIQQIQVPIVVCATVACIVNIALQFLFIYGAFGWHGWGFVGSPWATVTGLIVQCVLFILYTVSLKGYHKRFWSGWTRQSLRFKQLRIFLVVGAPLGAMALAEAIVYCIIGTITSYIPPPKATSRRLDESDDAGAIQAGAWAISFCLFLLILALFFGIAEVTKIRMTAYIASGEAKLVRGVLSVGVGIAVAVGALFSACLYFLSAPVFLTWLDDVSMLSICIGAVPWIMVCIVIASVRVVLAAGLIVLMKRPMVFLSQVIDMCMVKAPFSFVFPILLFIPNLTGFWMAVAMGESVHVILLVYALCQKSSEKDGAALFKRAQTMLAIQTLNDDDDNDRTNDEKKIASKDDENAHVKLLEVDVKATSSSFHDVPEELNPRGWNSDVVVVDILSDAPLEDKHVEMLMGSDVTQSDLIQSKESDVVRQSLSPSMHHILHMEGIGTEIPVAQVDREWDNHQDDGTSTWIDGSSSNSIAQLERPSISMNLPTVNTEQTESRQSSKAEQIASQFSRSSRSIVSTDSTSLDIPSPLSSKSIPSITTSKTDFTRPGNDGDLLNDAVDELFQRTKDEKRAPAKNISTTRSGFDSDESNEGDIDMEPIVRVRRKSKACHRRQSGQDDEDSLSDNETKPSPLIHLSTATEQSFTSSIQLPRREKTSHGSEEFLSDESMDTFTAQIVEGDKNLMEGIHPDVVINSGGSPGTSSPHKEVHETEMPVIDALKEEKSDWVDVTRLTPEAPSRKPQAELNRPSPEQFAINLQAVNIEHDENSQRCHSSNHDEVHHQEGTNLLDGPAPPSQTNLTTAQENHEEPRSTPSALSPDNESDKAMTNETRAPTTDASNMLSDANENVESGVEMESTVRVRRKSRARHRRQSSQVEDDSLSDNETNYPPLDASFASTEQREENRNELADHHSDVSVDAFVANTVERLVDDQRGLEDPTTNPSSISQITSPGPVDDRPVNEVLTDKSAGPLKNDMENEDKERSSPIDTSSAVDSDSLPPPPKINIRRTEDLPPAHQSASFTNSPHSSEVNESSDESICRSPSDISEISGDETTLPKKVRRRKKGSSHDPPPPSPPMIETLSGIAITSLQFGKQSKKKRTKEEKARRISISPPRRQASIGFQANLD</sequence>
<dbReference type="EMBL" id="VJMJ01000067">
    <property type="protein sequence ID" value="KAF0739080.1"/>
    <property type="molecule type" value="Genomic_DNA"/>
</dbReference>
<evidence type="ECO:0000259" key="3">
    <source>
        <dbReference type="PROSITE" id="PS51283"/>
    </source>
</evidence>
<feature type="transmembrane region" description="Helical" evidence="2">
    <location>
        <begin position="326"/>
        <end position="344"/>
    </location>
</feature>
<organism evidence="4 5">
    <name type="scientific">Aphanomyces euteiches</name>
    <dbReference type="NCBI Taxonomy" id="100861"/>
    <lineage>
        <taxon>Eukaryota</taxon>
        <taxon>Sar</taxon>
        <taxon>Stramenopiles</taxon>
        <taxon>Oomycota</taxon>
        <taxon>Saprolegniomycetes</taxon>
        <taxon>Saprolegniales</taxon>
        <taxon>Verrucalvaceae</taxon>
        <taxon>Aphanomyces</taxon>
    </lineage>
</organism>
<comment type="caution">
    <text evidence="4">The sequence shown here is derived from an EMBL/GenBank/DDBJ whole genome shotgun (WGS) entry which is preliminary data.</text>
</comment>
<feature type="transmembrane region" description="Helical" evidence="2">
    <location>
        <begin position="1836"/>
        <end position="1860"/>
    </location>
</feature>
<feature type="compositionally biased region" description="Polar residues" evidence="1">
    <location>
        <begin position="722"/>
        <end position="740"/>
    </location>
</feature>
<feature type="transmembrane region" description="Helical" evidence="2">
    <location>
        <begin position="219"/>
        <end position="242"/>
    </location>
</feature>
<feature type="region of interest" description="Disordered" evidence="1">
    <location>
        <begin position="2219"/>
        <end position="2320"/>
    </location>
</feature>
<feature type="transmembrane region" description="Helical" evidence="2">
    <location>
        <begin position="356"/>
        <end position="376"/>
    </location>
</feature>
<dbReference type="Pfam" id="PF06337">
    <property type="entry name" value="DUSP"/>
    <property type="match status" value="1"/>
</dbReference>
<dbReference type="Proteomes" id="UP000481153">
    <property type="component" value="Unassembled WGS sequence"/>
</dbReference>
<feature type="region of interest" description="Disordered" evidence="1">
    <location>
        <begin position="1147"/>
        <end position="1170"/>
    </location>
</feature>
<evidence type="ECO:0000313" key="4">
    <source>
        <dbReference type="EMBL" id="KAF0739080.1"/>
    </source>
</evidence>
<feature type="compositionally biased region" description="Polar residues" evidence="1">
    <location>
        <begin position="1317"/>
        <end position="1331"/>
    </location>
</feature>
<dbReference type="GO" id="GO:0004843">
    <property type="term" value="F:cysteine-type deubiquitinase activity"/>
    <property type="evidence" value="ECO:0007669"/>
    <property type="project" value="InterPro"/>
</dbReference>
<feature type="transmembrane region" description="Helical" evidence="2">
    <location>
        <begin position="1634"/>
        <end position="1652"/>
    </location>
</feature>
<feature type="compositionally biased region" description="Polar residues" evidence="1">
    <location>
        <begin position="2290"/>
        <end position="2302"/>
    </location>
</feature>
<feature type="region of interest" description="Disordered" evidence="1">
    <location>
        <begin position="760"/>
        <end position="871"/>
    </location>
</feature>
<feature type="compositionally biased region" description="Polar residues" evidence="1">
    <location>
        <begin position="2590"/>
        <end position="2602"/>
    </location>
</feature>
<feature type="region of interest" description="Disordered" evidence="1">
    <location>
        <begin position="1346"/>
        <end position="1421"/>
    </location>
</feature>
<feature type="compositionally biased region" description="Low complexity" evidence="1">
    <location>
        <begin position="835"/>
        <end position="857"/>
    </location>
</feature>
<feature type="transmembrane region" description="Helical" evidence="2">
    <location>
        <begin position="511"/>
        <end position="532"/>
    </location>
</feature>
<name>A0A6G0XFM4_9STRA</name>
<feature type="transmembrane region" description="Helical" evidence="2">
    <location>
        <begin position="1742"/>
        <end position="1774"/>
    </location>
</feature>
<feature type="compositionally biased region" description="Basic and acidic residues" evidence="1">
    <location>
        <begin position="806"/>
        <end position="825"/>
    </location>
</feature>
<feature type="region of interest" description="Disordered" evidence="1">
    <location>
        <begin position="1304"/>
        <end position="1331"/>
    </location>
</feature>
<feature type="compositionally biased region" description="Acidic residues" evidence="1">
    <location>
        <begin position="2239"/>
        <end position="2250"/>
    </location>
</feature>
<gene>
    <name evidence="4" type="ORF">Ae201684_005260</name>
</gene>
<feature type="compositionally biased region" description="Basic residues" evidence="1">
    <location>
        <begin position="2255"/>
        <end position="2267"/>
    </location>
</feature>
<keyword evidence="5" id="KW-1185">Reference proteome</keyword>
<dbReference type="PROSITE" id="PS51283">
    <property type="entry name" value="DUSP"/>
    <property type="match status" value="1"/>
</dbReference>
<feature type="compositionally biased region" description="Low complexity" evidence="1">
    <location>
        <begin position="2161"/>
        <end position="2197"/>
    </location>
</feature>
<feature type="transmembrane region" description="Helical" evidence="2">
    <location>
        <begin position="1794"/>
        <end position="1815"/>
    </location>
</feature>
<feature type="compositionally biased region" description="Polar residues" evidence="1">
    <location>
        <begin position="2464"/>
        <end position="2473"/>
    </location>
</feature>
<feature type="compositionally biased region" description="Polar residues" evidence="1">
    <location>
        <begin position="1411"/>
        <end position="1421"/>
    </location>
</feature>
<dbReference type="InterPro" id="IPR006615">
    <property type="entry name" value="Pept_C19_DUSP"/>
</dbReference>
<evidence type="ECO:0000256" key="2">
    <source>
        <dbReference type="SAM" id="Phobius"/>
    </source>
</evidence>
<feature type="region of interest" description="Disordered" evidence="1">
    <location>
        <begin position="1212"/>
        <end position="1272"/>
    </location>
</feature>
<feature type="transmembrane region" description="Helical" evidence="2">
    <location>
        <begin position="1556"/>
        <end position="1581"/>
    </location>
</feature>
<accession>A0A6G0XFM4</accession>
<protein>
    <recommendedName>
        <fullName evidence="3">DUSP domain-containing protein</fullName>
    </recommendedName>
</protein>
<feature type="domain" description="DUSP" evidence="3">
    <location>
        <begin position="4"/>
        <end position="118"/>
    </location>
</feature>
<evidence type="ECO:0000313" key="5">
    <source>
        <dbReference type="Proteomes" id="UP000481153"/>
    </source>
</evidence>
<feature type="region of interest" description="Disordered" evidence="1">
    <location>
        <begin position="2418"/>
        <end position="2544"/>
    </location>
</feature>
<feature type="region of interest" description="Disordered" evidence="1">
    <location>
        <begin position="2581"/>
        <end position="2777"/>
    </location>
</feature>
<feature type="compositionally biased region" description="Low complexity" evidence="1">
    <location>
        <begin position="1373"/>
        <end position="1404"/>
    </location>
</feature>
<dbReference type="Gene3D" id="3.30.2230.10">
    <property type="entry name" value="DUSP-like"/>
    <property type="match status" value="1"/>
</dbReference>
<feature type="transmembrane region" description="Helical" evidence="2">
    <location>
        <begin position="1664"/>
        <end position="1689"/>
    </location>
</feature>
<feature type="compositionally biased region" description="Polar residues" evidence="1">
    <location>
        <begin position="2480"/>
        <end position="2501"/>
    </location>
</feature>
<feature type="transmembrane region" description="Helical" evidence="2">
    <location>
        <begin position="254"/>
        <end position="278"/>
    </location>
</feature>
<feature type="transmembrane region" description="Helical" evidence="2">
    <location>
        <begin position="298"/>
        <end position="319"/>
    </location>
</feature>
<reference evidence="4 5" key="1">
    <citation type="submission" date="2019-07" db="EMBL/GenBank/DDBJ databases">
        <title>Genomics analysis of Aphanomyces spp. identifies a new class of oomycete effector associated with host adaptation.</title>
        <authorList>
            <person name="Gaulin E."/>
        </authorList>
    </citation>
    <scope>NUCLEOTIDE SEQUENCE [LARGE SCALE GENOMIC DNA]</scope>
    <source>
        <strain evidence="4 5">ATCC 201684</strain>
    </source>
</reference>
<feature type="compositionally biased region" description="Basic and acidic residues" evidence="1">
    <location>
        <begin position="2625"/>
        <end position="2636"/>
    </location>
</feature>
<keyword evidence="2" id="KW-1133">Transmembrane helix</keyword>
<feature type="transmembrane region" description="Helical" evidence="2">
    <location>
        <begin position="1880"/>
        <end position="1903"/>
    </location>
</feature>
<feature type="region of interest" description="Disordered" evidence="1">
    <location>
        <begin position="695"/>
        <end position="740"/>
    </location>
</feature>
<feature type="compositionally biased region" description="Basic and acidic residues" evidence="1">
    <location>
        <begin position="2418"/>
        <end position="2436"/>
    </location>
</feature>
<feature type="region of interest" description="Disordered" evidence="1">
    <location>
        <begin position="2140"/>
        <end position="2207"/>
    </location>
</feature>
<dbReference type="SUPFAM" id="SSF143791">
    <property type="entry name" value="DUSP-like"/>
    <property type="match status" value="1"/>
</dbReference>
<feature type="transmembrane region" description="Helical" evidence="2">
    <location>
        <begin position="1701"/>
        <end position="1721"/>
    </location>
</feature>
<feature type="transmembrane region" description="Helical" evidence="2">
    <location>
        <begin position="1593"/>
        <end position="1614"/>
    </location>
</feature>
<keyword evidence="2" id="KW-0472">Membrane</keyword>
<evidence type="ECO:0000256" key="1">
    <source>
        <dbReference type="SAM" id="MobiDB-lite"/>
    </source>
</evidence>
<dbReference type="VEuPathDB" id="FungiDB:AeMF1_006441"/>
<feature type="compositionally biased region" description="Low complexity" evidence="1">
    <location>
        <begin position="1304"/>
        <end position="1316"/>
    </location>
</feature>
<feature type="compositionally biased region" description="Polar residues" evidence="1">
    <location>
        <begin position="2668"/>
        <end position="2682"/>
    </location>
</feature>
<dbReference type="InterPro" id="IPR035927">
    <property type="entry name" value="DUSP-like_sf"/>
</dbReference>